<dbReference type="Proteomes" id="UP000076404">
    <property type="component" value="Chromosome"/>
</dbReference>
<dbReference type="PROSITE" id="PS51257">
    <property type="entry name" value="PROKAR_LIPOPROTEIN"/>
    <property type="match status" value="1"/>
</dbReference>
<accession>A0A143BN75</accession>
<gene>
    <name evidence="1" type="ORF">GEMMAAP_16610</name>
</gene>
<protein>
    <recommendedName>
        <fullName evidence="3">Lipoprotein</fullName>
    </recommendedName>
</protein>
<organism evidence="1 2">
    <name type="scientific">Gemmatimonas phototrophica</name>
    <dbReference type="NCBI Taxonomy" id="1379270"/>
    <lineage>
        <taxon>Bacteria</taxon>
        <taxon>Pseudomonadati</taxon>
        <taxon>Gemmatimonadota</taxon>
        <taxon>Gemmatimonadia</taxon>
        <taxon>Gemmatimonadales</taxon>
        <taxon>Gemmatimonadaceae</taxon>
        <taxon>Gemmatimonas</taxon>
    </lineage>
</organism>
<dbReference type="eggNOG" id="ENOG5030K1P">
    <property type="taxonomic scope" value="Bacteria"/>
</dbReference>
<dbReference type="KEGG" id="gph:GEMMAAP_16610"/>
<reference evidence="1 2" key="1">
    <citation type="journal article" date="2014" name="Proc. Natl. Acad. Sci. U.S.A.">
        <title>Functional type 2 photosynthetic reaction centers found in the rare bacterial phylum Gemmatimonadetes.</title>
        <authorList>
            <person name="Zeng Y."/>
            <person name="Feng F."/>
            <person name="Medova H."/>
            <person name="Dean J."/>
            <person name="Koblizek M."/>
        </authorList>
    </citation>
    <scope>NUCLEOTIDE SEQUENCE [LARGE SCALE GENOMIC DNA]</scope>
    <source>
        <strain evidence="1 2">AP64</strain>
    </source>
</reference>
<keyword evidence="2" id="KW-1185">Reference proteome</keyword>
<dbReference type="InterPro" id="IPR046172">
    <property type="entry name" value="DUF6174"/>
</dbReference>
<dbReference type="Pfam" id="PF19671">
    <property type="entry name" value="DUF6174"/>
    <property type="match status" value="1"/>
</dbReference>
<name>A0A143BN75_9BACT</name>
<dbReference type="EMBL" id="CP011454">
    <property type="protein sequence ID" value="AMW05972.1"/>
    <property type="molecule type" value="Genomic_DNA"/>
</dbReference>
<evidence type="ECO:0008006" key="3">
    <source>
        <dbReference type="Google" id="ProtNLM"/>
    </source>
</evidence>
<dbReference type="OrthoDB" id="485614at2"/>
<reference evidence="1 2" key="2">
    <citation type="journal article" date="2016" name="Environ. Microbiol. Rep.">
        <title>Metagenomic evidence for the presence of phototrophic Gemmatimonadetes bacteria in diverse environments.</title>
        <authorList>
            <person name="Zeng Y."/>
            <person name="Baumbach J."/>
            <person name="Barbosa E.G."/>
            <person name="Azevedo V."/>
            <person name="Zhang C."/>
            <person name="Koblizek M."/>
        </authorList>
    </citation>
    <scope>NUCLEOTIDE SEQUENCE [LARGE SCALE GENOMIC DNA]</scope>
    <source>
        <strain evidence="1 2">AP64</strain>
    </source>
</reference>
<evidence type="ECO:0000313" key="2">
    <source>
        <dbReference type="Proteomes" id="UP000076404"/>
    </source>
</evidence>
<evidence type="ECO:0000313" key="1">
    <source>
        <dbReference type="EMBL" id="AMW05972.1"/>
    </source>
</evidence>
<sequence>MIKAVPLVFALLLLGGCEQMTDPLSPREVRELALARAKWNGSSIRNEYQFEVRQSCFCPPEVTEWHTVTVRNGAVVSVKNAAGTVLPSNRWSWYRTVDQLFEQLIRTGESELEDITVQFDAEFGYPVEMNFLYSSRIADAGGATYARKLQGLSFSASASLP</sequence>
<dbReference type="AlphaFoldDB" id="A0A143BN75"/>
<dbReference type="RefSeq" id="WP_026848296.1">
    <property type="nucleotide sequence ID" value="NZ_CP011454.1"/>
</dbReference>
<proteinExistence type="predicted"/>